<keyword evidence="4" id="KW-0472">Membrane</keyword>
<dbReference type="InterPro" id="IPR038261">
    <property type="entry name" value="GPP34-like_sf"/>
</dbReference>
<dbReference type="GO" id="GO:0006890">
    <property type="term" value="P:retrograde vesicle-mediated transport, Golgi to endoplasmic reticulum"/>
    <property type="evidence" value="ECO:0007669"/>
    <property type="project" value="TreeGrafter"/>
</dbReference>
<sequence>MLTFPEEIVLLSLDDKSGKFVDLPPLAMDQALAGAALLELAFQNRIDTDLTHLSLVSAKPTGEAMLDPLLEKIVEAKDKKDAKHWVGVFSAEGDRLREKTLDRLVQRGIIKREEKRFLWVIPGRRYPMVNDQEEQEVRKRIQSVIAEGEVPGPRDVVLISLSSACQLLRSVFSDADLLKYSARIAEVSKMDLIGRAVSKSVAEVQEAVMRAVLYSV</sequence>
<dbReference type="PANTHER" id="PTHR12704:SF2">
    <property type="entry name" value="GOLGI PHOSPHOPROTEIN 3 HOMOLOG SAURON"/>
    <property type="match status" value="1"/>
</dbReference>
<evidence type="ECO:0000313" key="5">
    <source>
        <dbReference type="EMBL" id="KRO61830.1"/>
    </source>
</evidence>
<name>A0A0R2RHG6_9BACT</name>
<evidence type="ECO:0000256" key="4">
    <source>
        <dbReference type="ARBA" id="ARBA00023136"/>
    </source>
</evidence>
<reference evidence="5 6" key="1">
    <citation type="submission" date="2015-10" db="EMBL/GenBank/DDBJ databases">
        <title>Metagenome-Assembled Genomes uncover a global brackish microbiome.</title>
        <authorList>
            <person name="Hugerth L.W."/>
            <person name="Larsson J."/>
            <person name="Alneberg J."/>
            <person name="Lindh M.V."/>
            <person name="Legrand C."/>
            <person name="Pinhassi J."/>
            <person name="Andersson A.F."/>
        </authorList>
    </citation>
    <scope>NUCLEOTIDE SEQUENCE [LARGE SCALE GENOMIC DNA]</scope>
    <source>
        <strain evidence="5">BACL18 MAG-120507-bin52</strain>
    </source>
</reference>
<evidence type="ECO:0008006" key="7">
    <source>
        <dbReference type="Google" id="ProtNLM"/>
    </source>
</evidence>
<dbReference type="Gene3D" id="1.10.3630.10">
    <property type="entry name" value="yeast vps74-n-term truncation variant domain like"/>
    <property type="match status" value="1"/>
</dbReference>
<dbReference type="GO" id="GO:0007030">
    <property type="term" value="P:Golgi organization"/>
    <property type="evidence" value="ECO:0007669"/>
    <property type="project" value="TreeGrafter"/>
</dbReference>
<comment type="caution">
    <text evidence="5">The sequence shown here is derived from an EMBL/GenBank/DDBJ whole genome shotgun (WGS) entry which is preliminary data.</text>
</comment>
<dbReference type="GO" id="GO:0012505">
    <property type="term" value="C:endomembrane system"/>
    <property type="evidence" value="ECO:0007669"/>
    <property type="project" value="UniProtKB-ARBA"/>
</dbReference>
<keyword evidence="2" id="KW-0333">Golgi apparatus</keyword>
<dbReference type="Proteomes" id="UP000051269">
    <property type="component" value="Unassembled WGS sequence"/>
</dbReference>
<proteinExistence type="predicted"/>
<protein>
    <recommendedName>
        <fullName evidence="7">GPP34 family phosphoprotein</fullName>
    </recommendedName>
</protein>
<organism evidence="5 6">
    <name type="scientific">Verrucomicrobia subdivision 6 bacterium BACL9 MAG-120507-bin52</name>
    <dbReference type="NCBI Taxonomy" id="1655590"/>
    <lineage>
        <taxon>Bacteria</taxon>
        <taxon>Pseudomonadati</taxon>
        <taxon>Verrucomicrobiota</taxon>
        <taxon>Verrucomicrobiia</taxon>
        <taxon>Verrucomicrobiales</taxon>
        <taxon>Verrucomicrobia subdivision 6</taxon>
    </lineage>
</organism>
<accession>A0A0R2RHG6</accession>
<evidence type="ECO:0000313" key="6">
    <source>
        <dbReference type="Proteomes" id="UP000051269"/>
    </source>
</evidence>
<dbReference type="InterPro" id="IPR008628">
    <property type="entry name" value="GPP34-like"/>
</dbReference>
<dbReference type="AlphaFoldDB" id="A0A0R2RHG6"/>
<keyword evidence="3" id="KW-0446">Lipid-binding</keyword>
<dbReference type="GO" id="GO:0070273">
    <property type="term" value="F:phosphatidylinositol-4-phosphate binding"/>
    <property type="evidence" value="ECO:0007669"/>
    <property type="project" value="InterPro"/>
</dbReference>
<dbReference type="GO" id="GO:0005829">
    <property type="term" value="C:cytosol"/>
    <property type="evidence" value="ECO:0007669"/>
    <property type="project" value="TreeGrafter"/>
</dbReference>
<dbReference type="Pfam" id="PF05719">
    <property type="entry name" value="GPP34"/>
    <property type="match status" value="1"/>
</dbReference>
<evidence type="ECO:0000256" key="1">
    <source>
        <dbReference type="ARBA" id="ARBA00004255"/>
    </source>
</evidence>
<comment type="subcellular location">
    <subcellularLocation>
        <location evidence="1">Golgi apparatus membrane</location>
        <topology evidence="1">Peripheral membrane protein</topology>
        <orientation evidence="1">Cytoplasmic side</orientation>
    </subcellularLocation>
</comment>
<evidence type="ECO:0000256" key="2">
    <source>
        <dbReference type="ARBA" id="ARBA00023034"/>
    </source>
</evidence>
<dbReference type="PANTHER" id="PTHR12704">
    <property type="entry name" value="TRANS-GOLGI PROTEIN GMX33"/>
    <property type="match status" value="1"/>
</dbReference>
<dbReference type="GO" id="GO:0043001">
    <property type="term" value="P:Golgi to plasma membrane protein transport"/>
    <property type="evidence" value="ECO:0007669"/>
    <property type="project" value="TreeGrafter"/>
</dbReference>
<gene>
    <name evidence="5" type="ORF">ABR82_08860</name>
</gene>
<dbReference type="GO" id="GO:0048194">
    <property type="term" value="P:Golgi vesicle budding"/>
    <property type="evidence" value="ECO:0007669"/>
    <property type="project" value="TreeGrafter"/>
</dbReference>
<dbReference type="EMBL" id="LIBO01000195">
    <property type="protein sequence ID" value="KRO61830.1"/>
    <property type="molecule type" value="Genomic_DNA"/>
</dbReference>
<evidence type="ECO:0000256" key="3">
    <source>
        <dbReference type="ARBA" id="ARBA00023121"/>
    </source>
</evidence>